<keyword evidence="2" id="KW-1185">Reference proteome</keyword>
<gene>
    <name evidence="1" type="ORF">POPTR_014G175050v4</name>
</gene>
<comment type="caution">
    <text evidence="1">The sequence shown here is derived from an EMBL/GenBank/DDBJ whole genome shotgun (WGS) entry which is preliminary data.</text>
</comment>
<proteinExistence type="predicted"/>
<reference evidence="1 2" key="1">
    <citation type="journal article" date="2006" name="Science">
        <title>The genome of black cottonwood, Populus trichocarpa (Torr. &amp; Gray).</title>
        <authorList>
            <person name="Tuskan G.A."/>
            <person name="Difazio S."/>
            <person name="Jansson S."/>
            <person name="Bohlmann J."/>
            <person name="Grigoriev I."/>
            <person name="Hellsten U."/>
            <person name="Putnam N."/>
            <person name="Ralph S."/>
            <person name="Rombauts S."/>
            <person name="Salamov A."/>
            <person name="Schein J."/>
            <person name="Sterck L."/>
            <person name="Aerts A."/>
            <person name="Bhalerao R.R."/>
            <person name="Bhalerao R.P."/>
            <person name="Blaudez D."/>
            <person name="Boerjan W."/>
            <person name="Brun A."/>
            <person name="Brunner A."/>
            <person name="Busov V."/>
            <person name="Campbell M."/>
            <person name="Carlson J."/>
            <person name="Chalot M."/>
            <person name="Chapman J."/>
            <person name="Chen G.L."/>
            <person name="Cooper D."/>
            <person name="Coutinho P.M."/>
            <person name="Couturier J."/>
            <person name="Covert S."/>
            <person name="Cronk Q."/>
            <person name="Cunningham R."/>
            <person name="Davis J."/>
            <person name="Degroeve S."/>
            <person name="Dejardin A."/>
            <person name="Depamphilis C."/>
            <person name="Detter J."/>
            <person name="Dirks B."/>
            <person name="Dubchak I."/>
            <person name="Duplessis S."/>
            <person name="Ehlting J."/>
            <person name="Ellis B."/>
            <person name="Gendler K."/>
            <person name="Goodstein D."/>
            <person name="Gribskov M."/>
            <person name="Grimwood J."/>
            <person name="Groover A."/>
            <person name="Gunter L."/>
            <person name="Hamberger B."/>
            <person name="Heinze B."/>
            <person name="Helariutta Y."/>
            <person name="Henrissat B."/>
            <person name="Holligan D."/>
            <person name="Holt R."/>
            <person name="Huang W."/>
            <person name="Islam-Faridi N."/>
            <person name="Jones S."/>
            <person name="Jones-Rhoades M."/>
            <person name="Jorgensen R."/>
            <person name="Joshi C."/>
            <person name="Kangasjarvi J."/>
            <person name="Karlsson J."/>
            <person name="Kelleher C."/>
            <person name="Kirkpatrick R."/>
            <person name="Kirst M."/>
            <person name="Kohler A."/>
            <person name="Kalluri U."/>
            <person name="Larimer F."/>
            <person name="Leebens-Mack J."/>
            <person name="Leple J.C."/>
            <person name="Locascio P."/>
            <person name="Lou Y."/>
            <person name="Lucas S."/>
            <person name="Martin F."/>
            <person name="Montanini B."/>
            <person name="Napoli C."/>
            <person name="Nelson D.R."/>
            <person name="Nelson C."/>
            <person name="Nieminen K."/>
            <person name="Nilsson O."/>
            <person name="Pereda V."/>
            <person name="Peter G."/>
            <person name="Philippe R."/>
            <person name="Pilate G."/>
            <person name="Poliakov A."/>
            <person name="Razumovskaya J."/>
            <person name="Richardson P."/>
            <person name="Rinaldi C."/>
            <person name="Ritland K."/>
            <person name="Rouze P."/>
            <person name="Ryaboy D."/>
            <person name="Schmutz J."/>
            <person name="Schrader J."/>
            <person name="Segerman B."/>
            <person name="Shin H."/>
            <person name="Siddiqui A."/>
            <person name="Sterky F."/>
            <person name="Terry A."/>
            <person name="Tsai C.J."/>
            <person name="Uberbacher E."/>
            <person name="Unneberg P."/>
            <person name="Vahala J."/>
            <person name="Wall K."/>
            <person name="Wessler S."/>
            <person name="Yang G."/>
            <person name="Yin T."/>
            <person name="Douglas C."/>
            <person name="Marra M."/>
            <person name="Sandberg G."/>
            <person name="Van de Peer Y."/>
            <person name="Rokhsar D."/>
        </authorList>
    </citation>
    <scope>NUCLEOTIDE SEQUENCE [LARGE SCALE GENOMIC DNA]</scope>
    <source>
        <strain evidence="2">cv. Nisqually</strain>
    </source>
</reference>
<evidence type="ECO:0000313" key="2">
    <source>
        <dbReference type="Proteomes" id="UP000006729"/>
    </source>
</evidence>
<dbReference type="Proteomes" id="UP000006729">
    <property type="component" value="Chromosome 14"/>
</dbReference>
<evidence type="ECO:0000313" key="1">
    <source>
        <dbReference type="EMBL" id="KAI9382771.1"/>
    </source>
</evidence>
<accession>A0ACC0RZP9</accession>
<organism evidence="1 2">
    <name type="scientific">Populus trichocarpa</name>
    <name type="common">Western balsam poplar</name>
    <name type="synonym">Populus balsamifera subsp. trichocarpa</name>
    <dbReference type="NCBI Taxonomy" id="3694"/>
    <lineage>
        <taxon>Eukaryota</taxon>
        <taxon>Viridiplantae</taxon>
        <taxon>Streptophyta</taxon>
        <taxon>Embryophyta</taxon>
        <taxon>Tracheophyta</taxon>
        <taxon>Spermatophyta</taxon>
        <taxon>Magnoliopsida</taxon>
        <taxon>eudicotyledons</taxon>
        <taxon>Gunneridae</taxon>
        <taxon>Pentapetalae</taxon>
        <taxon>rosids</taxon>
        <taxon>fabids</taxon>
        <taxon>Malpighiales</taxon>
        <taxon>Salicaceae</taxon>
        <taxon>Saliceae</taxon>
        <taxon>Populus</taxon>
    </lineage>
</organism>
<name>A0ACC0RZP9_POPTR</name>
<protein>
    <submittedName>
        <fullName evidence="1">Uncharacterized protein</fullName>
    </submittedName>
</protein>
<sequence>MNLKVNSFYSSSSYISSYYKQCSFFTFSSAATQLCIAWLFNNYAAIFLFSICITNRSSRGFDIISPSACFPGIFCPIQSLSDRTCAGIDRTYTSWHILLH</sequence>
<dbReference type="EMBL" id="CM009303">
    <property type="protein sequence ID" value="KAI9382771.1"/>
    <property type="molecule type" value="Genomic_DNA"/>
</dbReference>